<dbReference type="InterPro" id="IPR013786">
    <property type="entry name" value="AcylCoA_DH/ox_N"/>
</dbReference>
<evidence type="ECO:0000256" key="2">
    <source>
        <dbReference type="ARBA" id="ARBA00023002"/>
    </source>
</evidence>
<protein>
    <submittedName>
        <fullName evidence="7">Acyl-CoA/acyl-ACP dehydrogenase</fullName>
    </submittedName>
</protein>
<dbReference type="InterPro" id="IPR046373">
    <property type="entry name" value="Acyl-CoA_Oxase/DH_mid-dom_sf"/>
</dbReference>
<dbReference type="SUPFAM" id="SSF47203">
    <property type="entry name" value="Acyl-CoA dehydrogenase C-terminal domain-like"/>
    <property type="match status" value="1"/>
</dbReference>
<feature type="domain" description="Acyl-CoA dehydrogenase/oxidase N-terminal" evidence="5">
    <location>
        <begin position="17"/>
        <end position="90"/>
    </location>
</feature>
<feature type="domain" description="Acyl-CoA dehydrogenase C-terminal" evidence="6">
    <location>
        <begin position="243"/>
        <end position="365"/>
    </location>
</feature>
<feature type="region of interest" description="Disordered" evidence="3">
    <location>
        <begin position="122"/>
        <end position="147"/>
    </location>
</feature>
<dbReference type="InterPro" id="IPR013107">
    <property type="entry name" value="Acyl-CoA_DH_C"/>
</dbReference>
<evidence type="ECO:0000313" key="8">
    <source>
        <dbReference type="Proteomes" id="UP001220962"/>
    </source>
</evidence>
<dbReference type="AlphaFoldDB" id="A0AAX3N007"/>
<feature type="compositionally biased region" description="Polar residues" evidence="3">
    <location>
        <begin position="126"/>
        <end position="141"/>
    </location>
</feature>
<evidence type="ECO:0000259" key="5">
    <source>
        <dbReference type="Pfam" id="PF02771"/>
    </source>
</evidence>
<keyword evidence="2" id="KW-0560">Oxidoreductase</keyword>
<evidence type="ECO:0000256" key="1">
    <source>
        <dbReference type="ARBA" id="ARBA00022630"/>
    </source>
</evidence>
<dbReference type="PANTHER" id="PTHR43884:SF25">
    <property type="entry name" value="ACYL-COA DEHYDROGENASE YDBM-RELATED"/>
    <property type="match status" value="1"/>
</dbReference>
<feature type="domain" description="Acyl-CoA oxidase/dehydrogenase middle" evidence="4">
    <location>
        <begin position="123"/>
        <end position="215"/>
    </location>
</feature>
<dbReference type="InterPro" id="IPR009100">
    <property type="entry name" value="AcylCoA_DH/oxidase_NM_dom_sf"/>
</dbReference>
<dbReference type="InterPro" id="IPR036250">
    <property type="entry name" value="AcylCo_DH-like_C"/>
</dbReference>
<dbReference type="PANTHER" id="PTHR43884">
    <property type="entry name" value="ACYL-COA DEHYDROGENASE"/>
    <property type="match status" value="1"/>
</dbReference>
<evidence type="ECO:0000313" key="7">
    <source>
        <dbReference type="EMBL" id="WDH82917.1"/>
    </source>
</evidence>
<proteinExistence type="predicted"/>
<dbReference type="SUPFAM" id="SSF56645">
    <property type="entry name" value="Acyl-CoA dehydrogenase NM domain-like"/>
    <property type="match status" value="1"/>
</dbReference>
<gene>
    <name evidence="7" type="ORF">PUW23_01320</name>
</gene>
<dbReference type="Gene3D" id="1.10.540.10">
    <property type="entry name" value="Acyl-CoA dehydrogenase/oxidase, N-terminal domain"/>
    <property type="match status" value="1"/>
</dbReference>
<keyword evidence="1" id="KW-0285">Flavoprotein</keyword>
<accession>A0AAX3N007</accession>
<reference evidence="7" key="1">
    <citation type="submission" date="2023-02" db="EMBL/GenBank/DDBJ databases">
        <title>Pathogen: clinical or host-associated sample.</title>
        <authorList>
            <person name="Hergert J."/>
            <person name="Casey R."/>
            <person name="Wagner J."/>
            <person name="Young E.L."/>
            <person name="Oakeson K.F."/>
        </authorList>
    </citation>
    <scope>NUCLEOTIDE SEQUENCE</scope>
    <source>
        <strain evidence="7">2022CK-00830</strain>
    </source>
</reference>
<dbReference type="CDD" id="cd00567">
    <property type="entry name" value="ACAD"/>
    <property type="match status" value="1"/>
</dbReference>
<evidence type="ECO:0000256" key="3">
    <source>
        <dbReference type="SAM" id="MobiDB-lite"/>
    </source>
</evidence>
<dbReference type="Pfam" id="PF02771">
    <property type="entry name" value="Acyl-CoA_dh_N"/>
    <property type="match status" value="1"/>
</dbReference>
<dbReference type="RefSeq" id="WP_274359253.1">
    <property type="nucleotide sequence ID" value="NZ_CP118101.1"/>
</dbReference>
<dbReference type="Proteomes" id="UP001220962">
    <property type="component" value="Chromosome"/>
</dbReference>
<dbReference type="Gene3D" id="2.40.110.10">
    <property type="entry name" value="Butyryl-CoA Dehydrogenase, subunit A, domain 2"/>
    <property type="match status" value="1"/>
</dbReference>
<dbReference type="InterPro" id="IPR006091">
    <property type="entry name" value="Acyl-CoA_Oxase/DH_mid-dom"/>
</dbReference>
<evidence type="ECO:0000259" key="6">
    <source>
        <dbReference type="Pfam" id="PF08028"/>
    </source>
</evidence>
<dbReference type="PIRSF" id="PIRSF016578">
    <property type="entry name" value="HsaA"/>
    <property type="match status" value="1"/>
</dbReference>
<sequence length="391" mass="42536">MFNKPQMDHIEIIGSIAEQHMDSAARADEQNELNYALIGDLLAAGYHTYSVPKEYGGLGVSLSDFLQCQERIAMVDAATALAIGWHHITVFNVGQNQLWDEASFHALCRAVISEGALVNAADSEKATGSPSRGGKPQTSAEKTSDGNGYVLTGRKTFTSLSTALHYYVVSATDSVTGEVGEYLVHKDMPGVSIEPTWNMTGMRGTASHDLVLNQVQLPENALVRRRPAGKKSIRPNAYLLNIPAVYLGIAQGARREALRFAAAYQPNSLAHPIIELPHIQHKIGQLEMELTTARHFLYSVAARWEQLERPLTDSGLAGIAPDLGAAKTFAVQNALSIVDTAMRIVGVHSLASSHPLSRMYRDVRFGLHNPPMDDAVYQMLANRAISEVPLS</sequence>
<dbReference type="Pfam" id="PF02770">
    <property type="entry name" value="Acyl-CoA_dh_M"/>
    <property type="match status" value="1"/>
</dbReference>
<dbReference type="EMBL" id="CP118101">
    <property type="protein sequence ID" value="WDH82917.1"/>
    <property type="molecule type" value="Genomic_DNA"/>
</dbReference>
<name>A0AAX3N007_9BACL</name>
<dbReference type="Gene3D" id="1.20.140.10">
    <property type="entry name" value="Butyryl-CoA Dehydrogenase, subunit A, domain 3"/>
    <property type="match status" value="1"/>
</dbReference>
<dbReference type="GO" id="GO:0003995">
    <property type="term" value="F:acyl-CoA dehydrogenase activity"/>
    <property type="evidence" value="ECO:0007669"/>
    <property type="project" value="TreeGrafter"/>
</dbReference>
<dbReference type="Pfam" id="PF08028">
    <property type="entry name" value="Acyl-CoA_dh_2"/>
    <property type="match status" value="1"/>
</dbReference>
<dbReference type="GO" id="GO:0050660">
    <property type="term" value="F:flavin adenine dinucleotide binding"/>
    <property type="evidence" value="ECO:0007669"/>
    <property type="project" value="InterPro"/>
</dbReference>
<organism evidence="7 8">
    <name type="scientific">Paenibacillus urinalis</name>
    <dbReference type="NCBI Taxonomy" id="521520"/>
    <lineage>
        <taxon>Bacteria</taxon>
        <taxon>Bacillati</taxon>
        <taxon>Bacillota</taxon>
        <taxon>Bacilli</taxon>
        <taxon>Bacillales</taxon>
        <taxon>Paenibacillaceae</taxon>
        <taxon>Paenibacillus</taxon>
    </lineage>
</organism>
<dbReference type="InterPro" id="IPR037069">
    <property type="entry name" value="AcylCoA_DH/ox_N_sf"/>
</dbReference>
<evidence type="ECO:0000259" key="4">
    <source>
        <dbReference type="Pfam" id="PF02770"/>
    </source>
</evidence>